<dbReference type="Proteomes" id="UP001162001">
    <property type="component" value="Segment"/>
</dbReference>
<dbReference type="InterPro" id="IPR029063">
    <property type="entry name" value="SAM-dependent_MTases_sf"/>
</dbReference>
<proteinExistence type="predicted"/>
<dbReference type="PANTHER" id="PTHR16121:SF2">
    <property type="entry name" value="CAP-SPECIFIC MRNA (NUCLEOSIDE-2'-O-)-METHYLTRANSFERASE 2"/>
    <property type="match status" value="1"/>
</dbReference>
<protein>
    <submittedName>
        <fullName evidence="2">Ribosomal RNA methyltransferase domain</fullName>
    </submittedName>
</protein>
<gene>
    <name evidence="2" type="ORF">Fadolivirus_1_284</name>
</gene>
<dbReference type="Gene3D" id="3.40.50.12760">
    <property type="match status" value="1"/>
</dbReference>
<organism evidence="2 3">
    <name type="scientific">Fadolivirus FV1/VV64</name>
    <dbReference type="NCBI Taxonomy" id="3070911"/>
    <lineage>
        <taxon>Viruses</taxon>
        <taxon>Varidnaviria</taxon>
        <taxon>Bamfordvirae</taxon>
        <taxon>Nucleocytoviricota</taxon>
        <taxon>Megaviricetes</taxon>
        <taxon>Imitervirales</taxon>
        <taxon>Mimiviridae</taxon>
        <taxon>Klosneuvirinae</taxon>
        <taxon>Fadolivirus</taxon>
        <taxon>Fadolivirus algeromassiliense</taxon>
    </lineage>
</organism>
<reference evidence="2 3" key="1">
    <citation type="submission" date="2020-04" db="EMBL/GenBank/DDBJ databases">
        <title>Advantages and limits of metagenomic assembly and binning of a giant virus.</title>
        <authorList>
            <person name="Schulz F."/>
            <person name="Andreani J."/>
            <person name="Francis R."/>
            <person name="Boudjemaa H."/>
            <person name="Bou Khalil J.Y."/>
            <person name="Lee J."/>
            <person name="La Scola B."/>
            <person name="Woyke T."/>
        </authorList>
    </citation>
    <scope>NUCLEOTIDE SEQUENCE [LARGE SCALE GENOMIC DNA]</scope>
    <source>
        <strain evidence="2 3">FV1/VV64</strain>
    </source>
</reference>
<dbReference type="SUPFAM" id="SSF53335">
    <property type="entry name" value="S-adenosyl-L-methionine-dependent methyltransferases"/>
    <property type="match status" value="1"/>
</dbReference>
<keyword evidence="3" id="KW-1185">Reference proteome</keyword>
<dbReference type="EMBL" id="MT418680">
    <property type="protein sequence ID" value="QKF93742.1"/>
    <property type="molecule type" value="Genomic_DNA"/>
</dbReference>
<dbReference type="InterPro" id="IPR050851">
    <property type="entry name" value="mRNA_Cap_2O-Ribose_MeTrfase"/>
</dbReference>
<feature type="domain" description="Ribosomal RNA methyltransferase FtsJ" evidence="1">
    <location>
        <begin position="513"/>
        <end position="621"/>
    </location>
</feature>
<evidence type="ECO:0000313" key="2">
    <source>
        <dbReference type="EMBL" id="QKF93742.1"/>
    </source>
</evidence>
<evidence type="ECO:0000259" key="1">
    <source>
        <dbReference type="Pfam" id="PF01728"/>
    </source>
</evidence>
<dbReference type="GO" id="GO:0006370">
    <property type="term" value="P:7-methylguanosine mRNA capping"/>
    <property type="evidence" value="ECO:0007669"/>
    <property type="project" value="TreeGrafter"/>
</dbReference>
<dbReference type="PANTHER" id="PTHR16121">
    <property type="entry name" value="CAP-SPECIFIC MRNA (NUCLEOSIDE-2'-O-)-METHYLTRANSFERASE 1-RELATED"/>
    <property type="match status" value="1"/>
</dbReference>
<name>A0A7D3R0I7_9VIRU</name>
<evidence type="ECO:0000313" key="3">
    <source>
        <dbReference type="Proteomes" id="UP001162001"/>
    </source>
</evidence>
<dbReference type="GO" id="GO:0004483">
    <property type="term" value="F:methyltransferase cap1 activity"/>
    <property type="evidence" value="ECO:0007669"/>
    <property type="project" value="UniProtKB-ARBA"/>
</dbReference>
<dbReference type="GO" id="GO:0032259">
    <property type="term" value="P:methylation"/>
    <property type="evidence" value="ECO:0007669"/>
    <property type="project" value="UniProtKB-KW"/>
</dbReference>
<sequence>MLNNVLKPTKQIHATNTTYNINLYDDFIKININKPIAFINNIYNHITPNFKLLKHDPYFTEIVVNGYKKYYYKNKPIPKLIEYDAFYPEDFYYIWEILNEFKLIDHHMRRFAFLDDGGTIPLGHIEACMKYCEDNIRYESCEFIRIPFNKHKLNDCDKRFISIYSNHKDYTFNNVDKQALNYFNNNKFDFIISTSSKLEKNLLSLEILNEKSNCLIFIDDFLNASNDSYIQSLLHMFKKIVIYQPVIQDKLDKSCWLVLINYQNNKIGNSITNNLKKIKDNYYFKYIDNLLELYTRTIQYDDYSITYHNNECIAWANKYNMVSLNTNELMLDMSYIKYVNVIFSKNINMPKICIDDNKTLYYTDLHYLKRKLNQYKRLIDTKEQSVNNDYNYHIVDWNRLTDHIDLFRNLRKIVQWKYNAELVNNSWLKFYEIITNENIINKNSQYLKTFNICENNCSSIFAINHYIKNETNIKHYEWYVHTVNYFKEFNCRYDLENIFPDNWLLVNNGTLTSDNIQLLHNNNKLSNIDLIICDGSIKIPSDKFNEQESYTSKLIYTQIYTMLRLLPKDKSSIVKLFIPFNESMTISILYLLTFLFEKVKLIKPMTSHDSSSEIYCLCKKYIGYDSIDNILKNRLDYILNNYNTKYTIFDIGDINNDFIKEITEFSTIFVNKQINSIKRSLYLRNIYYYDIDLQNDISVLKDDCNRHWAEMFNIKPLNDNHKILY</sequence>
<dbReference type="Pfam" id="PF01728">
    <property type="entry name" value="FtsJ"/>
    <property type="match status" value="1"/>
</dbReference>
<accession>A0A7D3R0I7</accession>
<dbReference type="InterPro" id="IPR002877">
    <property type="entry name" value="RNA_MeTrfase_FtsJ_dom"/>
</dbReference>
<keyword evidence="2" id="KW-0808">Transferase</keyword>
<keyword evidence="2" id="KW-0489">Methyltransferase</keyword>